<reference evidence="4" key="1">
    <citation type="submission" date="2022-08" db="EMBL/GenBank/DDBJ databases">
        <title>The genomic sequence of strain Paenibacillus sp. SCIV0701.</title>
        <authorList>
            <person name="Zhao H."/>
        </authorList>
    </citation>
    <scope>NUCLEOTIDE SEQUENCE</scope>
    <source>
        <strain evidence="4">SCIV0701</strain>
    </source>
</reference>
<dbReference type="InterPro" id="IPR050496">
    <property type="entry name" value="SNF2_RAD54_helicase_repair"/>
</dbReference>
<keyword evidence="4" id="KW-0347">Helicase</keyword>
<dbReference type="InterPro" id="IPR027417">
    <property type="entry name" value="P-loop_NTPase"/>
</dbReference>
<proteinExistence type="predicted"/>
<dbReference type="InterPro" id="IPR049730">
    <property type="entry name" value="SNF2/RAD54-like_C"/>
</dbReference>
<evidence type="ECO:0000313" key="5">
    <source>
        <dbReference type="Proteomes" id="UP001141950"/>
    </source>
</evidence>
<keyword evidence="1" id="KW-0378">Hydrolase</keyword>
<evidence type="ECO:0000259" key="2">
    <source>
        <dbReference type="PROSITE" id="PS51192"/>
    </source>
</evidence>
<keyword evidence="4" id="KW-0547">Nucleotide-binding</keyword>
<dbReference type="EMBL" id="JANIPJ010000032">
    <property type="protein sequence ID" value="MCR2807717.1"/>
    <property type="molecule type" value="Genomic_DNA"/>
</dbReference>
<dbReference type="InterPro" id="IPR014001">
    <property type="entry name" value="Helicase_ATP-bd"/>
</dbReference>
<protein>
    <submittedName>
        <fullName evidence="4">DEAD/DEAH box helicase</fullName>
    </submittedName>
</protein>
<accession>A0A9X2N286</accession>
<evidence type="ECO:0000313" key="4">
    <source>
        <dbReference type="EMBL" id="MCR2807717.1"/>
    </source>
</evidence>
<keyword evidence="4" id="KW-0067">ATP-binding</keyword>
<evidence type="ECO:0000259" key="3">
    <source>
        <dbReference type="PROSITE" id="PS51194"/>
    </source>
</evidence>
<comment type="caution">
    <text evidence="4">The sequence shown here is derived from an EMBL/GenBank/DDBJ whole genome shotgun (WGS) entry which is preliminary data.</text>
</comment>
<name>A0A9X2N286_9BACL</name>
<dbReference type="GO" id="GO:0005524">
    <property type="term" value="F:ATP binding"/>
    <property type="evidence" value="ECO:0007669"/>
    <property type="project" value="InterPro"/>
</dbReference>
<dbReference type="CDD" id="cd18793">
    <property type="entry name" value="SF2_C_SNF"/>
    <property type="match status" value="1"/>
</dbReference>
<dbReference type="InterPro" id="IPR000330">
    <property type="entry name" value="SNF2_N"/>
</dbReference>
<keyword evidence="5" id="KW-1185">Reference proteome</keyword>
<dbReference type="AlphaFoldDB" id="A0A9X2N286"/>
<dbReference type="SUPFAM" id="SSF52540">
    <property type="entry name" value="P-loop containing nucleoside triphosphate hydrolases"/>
    <property type="match status" value="2"/>
</dbReference>
<organism evidence="4 5">
    <name type="scientific">Paenibacillus soyae</name>
    <dbReference type="NCBI Taxonomy" id="2969249"/>
    <lineage>
        <taxon>Bacteria</taxon>
        <taxon>Bacillati</taxon>
        <taxon>Bacillota</taxon>
        <taxon>Bacilli</taxon>
        <taxon>Bacillales</taxon>
        <taxon>Paenibacillaceae</taxon>
        <taxon>Paenibacillus</taxon>
    </lineage>
</organism>
<dbReference type="PANTHER" id="PTHR45629:SF7">
    <property type="entry name" value="DNA EXCISION REPAIR PROTEIN ERCC-6-RELATED"/>
    <property type="match status" value="1"/>
</dbReference>
<dbReference type="Gene3D" id="3.40.50.300">
    <property type="entry name" value="P-loop containing nucleotide triphosphate hydrolases"/>
    <property type="match status" value="1"/>
</dbReference>
<dbReference type="Pfam" id="PF00271">
    <property type="entry name" value="Helicase_C"/>
    <property type="match status" value="1"/>
</dbReference>
<dbReference type="InterPro" id="IPR001650">
    <property type="entry name" value="Helicase_C-like"/>
</dbReference>
<dbReference type="SMART" id="SM00487">
    <property type="entry name" value="DEXDc"/>
    <property type="match status" value="1"/>
</dbReference>
<dbReference type="RefSeq" id="WP_257452457.1">
    <property type="nucleotide sequence ID" value="NZ_JANIPJ010000032.1"/>
</dbReference>
<dbReference type="GO" id="GO:0016787">
    <property type="term" value="F:hydrolase activity"/>
    <property type="evidence" value="ECO:0007669"/>
    <property type="project" value="UniProtKB-KW"/>
</dbReference>
<dbReference type="GO" id="GO:0004386">
    <property type="term" value="F:helicase activity"/>
    <property type="evidence" value="ECO:0007669"/>
    <property type="project" value="UniProtKB-KW"/>
</dbReference>
<dbReference type="Proteomes" id="UP001141950">
    <property type="component" value="Unassembled WGS sequence"/>
</dbReference>
<dbReference type="PANTHER" id="PTHR45629">
    <property type="entry name" value="SNF2/RAD54 FAMILY MEMBER"/>
    <property type="match status" value="1"/>
</dbReference>
<dbReference type="SMART" id="SM00490">
    <property type="entry name" value="HELICc"/>
    <property type="match status" value="1"/>
</dbReference>
<sequence length="917" mass="104548">MSWWNRISGKSQQPLYHPVEWKFEKHESGLAIRLYRGQEKGQITLPVNMTVAELRQQPGLETLELIEAMWYEEGLVETAEGYLLPYETLAEMPVELLDMLDIPRPAQLELFLAHEGAIGTPHFRFVLEKKHGSWTHLERTAQRIGPWLRLPDRSWLLMSPEQYQLQQLIDNAPNSMDKERVFQYVAEVRSAARRQNIAMDSYLEKQEYKFVDELNIDIQYDGQQIDLSPQYLSKDEIPHELLHKMSEGNYSYASDPTNGKVFVSSDVLQKATSIRERDPIRGQDIPRFAENPEAFLPEVEGLDLSLFGERVKSLGIRVYKAQPYVHATDKGRGWFELESGISVVDYEGEVQESFTTDNFQALFGGDSSSSDQEYFEIDGNWVKLPPNLGAFTEAATQLKQSLGADNRIDVTKLPYVLEIFENIGQLEFNQPILHAQQELVDAGVMDKTPPSMFTATLKPFQQDGFVWMKSLHYRNLGGLLADDMGLGKTIQVVSLLTYLFERGRLTPTLIVVPKTLLENWVGEIEKFALPLARQIYVHGGSSRIKDPEILKKTGIILTTYQTLVRDQLAFGQVEWQAVICDEAQAIKNPSTAASKVIKAMKSRFRLAMTGTPVENGLSELWSILDYVQPGLLGSLSEFKKEFIDKLESDNRESEVEQQLLARISMVYKRRTKSEELKGQLPDKVAENYPIPLGIEQRQLYSEVISQVKGKKLSGLQAIQILRELCSHPGLVLDQCKRLPVESVPKLAKTIELIREVQRRGEKVLVFTELRQMQELLREAIRDHFDINPAIINGMTERRQSVVNQFNNRPGFDVMILSPKAAGTGLTITSANHVIHYTRWWNPAVENQATDRVYRIGQERPVQVYYPIVTDTENVLRSGTVEQIVHRILSEKQELASSIVVSSRKLDVENEVMAQLFN</sequence>
<dbReference type="PROSITE" id="PS51192">
    <property type="entry name" value="HELICASE_ATP_BIND_1"/>
    <property type="match status" value="1"/>
</dbReference>
<dbReference type="PROSITE" id="PS51194">
    <property type="entry name" value="HELICASE_CTER"/>
    <property type="match status" value="1"/>
</dbReference>
<feature type="domain" description="Helicase ATP-binding" evidence="2">
    <location>
        <begin position="469"/>
        <end position="630"/>
    </location>
</feature>
<dbReference type="Pfam" id="PF00176">
    <property type="entry name" value="SNF2-rel_dom"/>
    <property type="match status" value="1"/>
</dbReference>
<evidence type="ECO:0000256" key="1">
    <source>
        <dbReference type="ARBA" id="ARBA00022801"/>
    </source>
</evidence>
<dbReference type="InterPro" id="IPR038718">
    <property type="entry name" value="SNF2-like_sf"/>
</dbReference>
<feature type="domain" description="Helicase C-terminal" evidence="3">
    <location>
        <begin position="748"/>
        <end position="906"/>
    </location>
</feature>
<dbReference type="Gene3D" id="3.40.50.10810">
    <property type="entry name" value="Tandem AAA-ATPase domain"/>
    <property type="match status" value="1"/>
</dbReference>
<gene>
    <name evidence="4" type="ORF">NQZ67_27880</name>
</gene>